<dbReference type="GO" id="GO:0003723">
    <property type="term" value="F:RNA binding"/>
    <property type="evidence" value="ECO:0007669"/>
    <property type="project" value="InterPro"/>
</dbReference>
<dbReference type="AlphaFoldDB" id="A0A4Q7ZC62"/>
<dbReference type="InterPro" id="IPR018669">
    <property type="entry name" value="Toxin_HigB"/>
</dbReference>
<dbReference type="OrthoDB" id="9799912at2"/>
<dbReference type="EMBL" id="SHKX01000001">
    <property type="protein sequence ID" value="RZU48237.1"/>
    <property type="molecule type" value="Genomic_DNA"/>
</dbReference>
<dbReference type="Pfam" id="PF09907">
    <property type="entry name" value="HigB_toxin"/>
    <property type="match status" value="1"/>
</dbReference>
<evidence type="ECO:0000313" key="1">
    <source>
        <dbReference type="EMBL" id="RZU48237.1"/>
    </source>
</evidence>
<sequence>MHIISHARIVEAIQKWPQAATALDGWYRLMKANEPGDFAAMKQLFPAVDKVGKHHVFDIGGNKLRLIAFVLYQGKRVYVRHILTHSEYDKGDWKED</sequence>
<dbReference type="Proteomes" id="UP000292423">
    <property type="component" value="Unassembled WGS sequence"/>
</dbReference>
<keyword evidence="2" id="KW-1185">Reference proteome</keyword>
<reference evidence="1 2" key="1">
    <citation type="submission" date="2019-02" db="EMBL/GenBank/DDBJ databases">
        <title>Genomic Encyclopedia of Type Strains, Phase IV (KMG-IV): sequencing the most valuable type-strain genomes for metagenomic binning, comparative biology and taxonomic classification.</title>
        <authorList>
            <person name="Goeker M."/>
        </authorList>
    </citation>
    <scope>NUCLEOTIDE SEQUENCE [LARGE SCALE GENOMIC DNA]</scope>
    <source>
        <strain evidence="1 2">DSM 105135</strain>
    </source>
</reference>
<dbReference type="RefSeq" id="WP_130410334.1">
    <property type="nucleotide sequence ID" value="NZ_SHKX01000001.1"/>
</dbReference>
<protein>
    <submittedName>
        <fullName evidence="1">mRNA interferase HigB</fullName>
    </submittedName>
</protein>
<accession>A0A4Q7ZC62</accession>
<organism evidence="1 2">
    <name type="scientific">Fluviicoccus keumensis</name>
    <dbReference type="NCBI Taxonomy" id="1435465"/>
    <lineage>
        <taxon>Bacteria</taxon>
        <taxon>Pseudomonadati</taxon>
        <taxon>Pseudomonadota</taxon>
        <taxon>Gammaproteobacteria</taxon>
        <taxon>Moraxellales</taxon>
        <taxon>Moraxellaceae</taxon>
        <taxon>Fluviicoccus</taxon>
    </lineage>
</organism>
<gene>
    <name evidence="1" type="ORF">EV700_0028</name>
</gene>
<dbReference type="GO" id="GO:0110001">
    <property type="term" value="C:toxin-antitoxin complex"/>
    <property type="evidence" value="ECO:0007669"/>
    <property type="project" value="InterPro"/>
</dbReference>
<proteinExistence type="predicted"/>
<dbReference type="GO" id="GO:0004519">
    <property type="term" value="F:endonuclease activity"/>
    <property type="evidence" value="ECO:0007669"/>
    <property type="project" value="InterPro"/>
</dbReference>
<evidence type="ECO:0000313" key="2">
    <source>
        <dbReference type="Proteomes" id="UP000292423"/>
    </source>
</evidence>
<comment type="caution">
    <text evidence="1">The sequence shown here is derived from an EMBL/GenBank/DDBJ whole genome shotgun (WGS) entry which is preliminary data.</text>
</comment>
<name>A0A4Q7ZC62_9GAMM</name>